<dbReference type="InterPro" id="IPR004358">
    <property type="entry name" value="Sig_transdc_His_kin-like_C"/>
</dbReference>
<proteinExistence type="predicted"/>
<dbReference type="Pfam" id="PF07568">
    <property type="entry name" value="HisKA_2"/>
    <property type="match status" value="1"/>
</dbReference>
<gene>
    <name evidence="15" type="ORF">HCZ30_07230</name>
</gene>
<keyword evidence="6" id="KW-0808">Transferase</keyword>
<dbReference type="InterPro" id="IPR035965">
    <property type="entry name" value="PAS-like_dom_sf"/>
</dbReference>
<dbReference type="PRINTS" id="PR00344">
    <property type="entry name" value="BCTRLSENSOR"/>
</dbReference>
<dbReference type="InterPro" id="IPR003594">
    <property type="entry name" value="HATPase_dom"/>
</dbReference>
<name>A0ABX0VWM9_9RHOB</name>
<evidence type="ECO:0000256" key="1">
    <source>
        <dbReference type="ARBA" id="ARBA00000085"/>
    </source>
</evidence>
<evidence type="ECO:0000313" key="16">
    <source>
        <dbReference type="Proteomes" id="UP000709466"/>
    </source>
</evidence>
<dbReference type="InterPro" id="IPR005467">
    <property type="entry name" value="His_kinase_dom"/>
</dbReference>
<evidence type="ECO:0000256" key="6">
    <source>
        <dbReference type="ARBA" id="ARBA00022679"/>
    </source>
</evidence>
<dbReference type="InterPro" id="IPR000700">
    <property type="entry name" value="PAS-assoc_C"/>
</dbReference>
<keyword evidence="8" id="KW-0547">Nucleotide-binding</keyword>
<evidence type="ECO:0000256" key="11">
    <source>
        <dbReference type="ARBA" id="ARBA00023026"/>
    </source>
</evidence>
<evidence type="ECO:0000256" key="9">
    <source>
        <dbReference type="ARBA" id="ARBA00022777"/>
    </source>
</evidence>
<dbReference type="InterPro" id="IPR000014">
    <property type="entry name" value="PAS"/>
</dbReference>
<evidence type="ECO:0000313" key="15">
    <source>
        <dbReference type="EMBL" id="NIY72225.1"/>
    </source>
</evidence>
<keyword evidence="5" id="KW-0288">FMN</keyword>
<dbReference type="InterPro" id="IPR011495">
    <property type="entry name" value="Sig_transdc_His_kin_sub2_dim/P"/>
</dbReference>
<dbReference type="PANTHER" id="PTHR41523:SF8">
    <property type="entry name" value="ETHYLENE RESPONSE SENSOR PROTEIN"/>
    <property type="match status" value="1"/>
</dbReference>
<evidence type="ECO:0000256" key="12">
    <source>
        <dbReference type="SAM" id="Coils"/>
    </source>
</evidence>
<sequence>MTLPHVGTPEARATDAGIFALFDGSQEIVMAMLAASQDCIKVLSVEGVLEFMSYGGMCAMEIPDYGMVAGKYWWDLWPEETRDELKAAVASAAKGTPVRLTAFCPTAAGKDRWWEVTVAPVPDKNGDVTRVLSVSRDVTEIVKHTKELEEQKSVLEDALETSKLLRREVDHRVKNSLGLVSSLLRLQSRRAPADAKAALEVAAGRVNTIGRVHDMLHRLENVRVVDVGQYLNVLCVEVCRSLRAAGQAETEINTIPLNVDPSTAISIGLAVTEIVTNSIRHGQMPTDGRISLNLQDDGDTIHLTVADNGKGLPEGFDLEAGGGVGMQVVRSMVSQMEGKITAMRSDNGGARFDISFPRPSAA</sequence>
<dbReference type="InterPro" id="IPR011102">
    <property type="entry name" value="Sig_transdc_His_kinase_HWE"/>
</dbReference>
<dbReference type="NCBIfam" id="TIGR00229">
    <property type="entry name" value="sensory_box"/>
    <property type="match status" value="1"/>
</dbReference>
<dbReference type="Pfam" id="PF02518">
    <property type="entry name" value="HATPase_c"/>
    <property type="match status" value="1"/>
</dbReference>
<dbReference type="PROSITE" id="PS50109">
    <property type="entry name" value="HIS_KIN"/>
    <property type="match status" value="1"/>
</dbReference>
<evidence type="ECO:0000256" key="7">
    <source>
        <dbReference type="ARBA" id="ARBA00022737"/>
    </source>
</evidence>
<dbReference type="InterPro" id="IPR013656">
    <property type="entry name" value="PAS_4"/>
</dbReference>
<evidence type="ECO:0000256" key="10">
    <source>
        <dbReference type="ARBA" id="ARBA00022840"/>
    </source>
</evidence>
<dbReference type="SMART" id="SM00387">
    <property type="entry name" value="HATPase_c"/>
    <property type="match status" value="1"/>
</dbReference>
<dbReference type="CDD" id="cd00130">
    <property type="entry name" value="PAS"/>
    <property type="match status" value="1"/>
</dbReference>
<evidence type="ECO:0000256" key="3">
    <source>
        <dbReference type="ARBA" id="ARBA00022553"/>
    </source>
</evidence>
<dbReference type="SUPFAM" id="SSF55785">
    <property type="entry name" value="PYP-like sensor domain (PAS domain)"/>
    <property type="match status" value="1"/>
</dbReference>
<keyword evidence="9" id="KW-0418">Kinase</keyword>
<keyword evidence="4" id="KW-0285">Flavoprotein</keyword>
<keyword evidence="3" id="KW-0597">Phosphoprotein</keyword>
<keyword evidence="7" id="KW-0677">Repeat</keyword>
<keyword evidence="12" id="KW-0175">Coiled coil</keyword>
<evidence type="ECO:0000259" key="14">
    <source>
        <dbReference type="PROSITE" id="PS50113"/>
    </source>
</evidence>
<accession>A0ABX0VWM9</accession>
<protein>
    <recommendedName>
        <fullName evidence="2">histidine kinase</fullName>
        <ecNumber evidence="2">2.7.13.3</ecNumber>
    </recommendedName>
</protein>
<dbReference type="EMBL" id="JAATOP010000004">
    <property type="protein sequence ID" value="NIY72225.1"/>
    <property type="molecule type" value="Genomic_DNA"/>
</dbReference>
<dbReference type="Pfam" id="PF08448">
    <property type="entry name" value="PAS_4"/>
    <property type="match status" value="1"/>
</dbReference>
<evidence type="ECO:0000256" key="5">
    <source>
        <dbReference type="ARBA" id="ARBA00022643"/>
    </source>
</evidence>
<dbReference type="Gene3D" id="3.30.565.10">
    <property type="entry name" value="Histidine kinase-like ATPase, C-terminal domain"/>
    <property type="match status" value="1"/>
</dbReference>
<dbReference type="Gene3D" id="3.30.450.20">
    <property type="entry name" value="PAS domain"/>
    <property type="match status" value="1"/>
</dbReference>
<keyword evidence="10" id="KW-0067">ATP-binding</keyword>
<feature type="coiled-coil region" evidence="12">
    <location>
        <begin position="141"/>
        <end position="168"/>
    </location>
</feature>
<evidence type="ECO:0000256" key="4">
    <source>
        <dbReference type="ARBA" id="ARBA00022630"/>
    </source>
</evidence>
<feature type="domain" description="PAC" evidence="14">
    <location>
        <begin position="94"/>
        <end position="150"/>
    </location>
</feature>
<dbReference type="SUPFAM" id="SSF55874">
    <property type="entry name" value="ATPase domain of HSP90 chaperone/DNA topoisomerase II/histidine kinase"/>
    <property type="match status" value="1"/>
</dbReference>
<dbReference type="PROSITE" id="PS50113">
    <property type="entry name" value="PAC"/>
    <property type="match status" value="1"/>
</dbReference>
<dbReference type="EC" id="2.7.13.3" evidence="2"/>
<comment type="caution">
    <text evidence="15">The sequence shown here is derived from an EMBL/GenBank/DDBJ whole genome shotgun (WGS) entry which is preliminary data.</text>
</comment>
<evidence type="ECO:0000256" key="2">
    <source>
        <dbReference type="ARBA" id="ARBA00012438"/>
    </source>
</evidence>
<dbReference type="RefSeq" id="WP_167637612.1">
    <property type="nucleotide sequence ID" value="NZ_JAATOP010000004.1"/>
</dbReference>
<reference evidence="15 16" key="1">
    <citation type="submission" date="2020-03" db="EMBL/GenBank/DDBJ databases">
        <title>Bacterial isolates of synthetic phycosphere.</title>
        <authorList>
            <person name="Fu H."/>
            <person name="Moran M.A."/>
        </authorList>
    </citation>
    <scope>NUCLEOTIDE SEQUENCE [LARGE SCALE GENOMIC DNA]</scope>
    <source>
        <strain evidence="15 16">HF1</strain>
    </source>
</reference>
<feature type="domain" description="Histidine kinase" evidence="13">
    <location>
        <begin position="168"/>
        <end position="360"/>
    </location>
</feature>
<evidence type="ECO:0000259" key="13">
    <source>
        <dbReference type="PROSITE" id="PS50109"/>
    </source>
</evidence>
<evidence type="ECO:0000256" key="8">
    <source>
        <dbReference type="ARBA" id="ARBA00022741"/>
    </source>
</evidence>
<keyword evidence="11" id="KW-0843">Virulence</keyword>
<keyword evidence="16" id="KW-1185">Reference proteome</keyword>
<comment type="catalytic activity">
    <reaction evidence="1">
        <text>ATP + protein L-histidine = ADP + protein N-phospho-L-histidine.</text>
        <dbReference type="EC" id="2.7.13.3"/>
    </reaction>
</comment>
<dbReference type="Proteomes" id="UP000709466">
    <property type="component" value="Unassembled WGS sequence"/>
</dbReference>
<dbReference type="InterPro" id="IPR036890">
    <property type="entry name" value="HATPase_C_sf"/>
</dbReference>
<organism evidence="15 16">
    <name type="scientific">Marivivens donghaensis</name>
    <dbReference type="NCBI Taxonomy" id="1699413"/>
    <lineage>
        <taxon>Bacteria</taxon>
        <taxon>Pseudomonadati</taxon>
        <taxon>Pseudomonadota</taxon>
        <taxon>Alphaproteobacteria</taxon>
        <taxon>Rhodobacterales</taxon>
        <taxon>Paracoccaceae</taxon>
        <taxon>Marivivens group</taxon>
        <taxon>Marivivens</taxon>
    </lineage>
</organism>
<dbReference type="SMART" id="SM00911">
    <property type="entry name" value="HWE_HK"/>
    <property type="match status" value="1"/>
</dbReference>
<dbReference type="PANTHER" id="PTHR41523">
    <property type="entry name" value="TWO-COMPONENT SYSTEM SENSOR PROTEIN"/>
    <property type="match status" value="1"/>
</dbReference>